<organism evidence="1">
    <name type="scientific">uncultured Caudovirales phage</name>
    <dbReference type="NCBI Taxonomy" id="2100421"/>
    <lineage>
        <taxon>Viruses</taxon>
        <taxon>Duplodnaviria</taxon>
        <taxon>Heunggongvirae</taxon>
        <taxon>Uroviricota</taxon>
        <taxon>Caudoviricetes</taxon>
        <taxon>Peduoviridae</taxon>
        <taxon>Maltschvirus</taxon>
        <taxon>Maltschvirus maltsch</taxon>
    </lineage>
</organism>
<name>A0A6J5P1L5_9CAUD</name>
<accession>A0A6J5P1L5</accession>
<gene>
    <name evidence="1" type="ORF">UFOVP824_37</name>
</gene>
<sequence length="159" mass="17721">MTGIEVNLTNTELMSAAMTGVIRQVASLRDGRKPGFGCADDNNWQIHIEGACGEMAVAKALGIYADLRVDSFKAPDLPGIQVRTRSKHGYELIVRKNDKDDDLFILVTGVNGKYWVRGWIRACDCKNPEWLQSHANREPAYFVPHSQLLTMETLKMAVA</sequence>
<protein>
    <submittedName>
        <fullName evidence="1">Uncharacterized protein</fullName>
    </submittedName>
</protein>
<evidence type="ECO:0000313" key="1">
    <source>
        <dbReference type="EMBL" id="CAB4165177.1"/>
    </source>
</evidence>
<dbReference type="EMBL" id="LR796777">
    <property type="protein sequence ID" value="CAB4165177.1"/>
    <property type="molecule type" value="Genomic_DNA"/>
</dbReference>
<proteinExistence type="predicted"/>
<reference evidence="1" key="1">
    <citation type="submission" date="2020-04" db="EMBL/GenBank/DDBJ databases">
        <authorList>
            <person name="Chiriac C."/>
            <person name="Salcher M."/>
            <person name="Ghai R."/>
            <person name="Kavagutti S V."/>
        </authorList>
    </citation>
    <scope>NUCLEOTIDE SEQUENCE</scope>
</reference>